<evidence type="ECO:0000313" key="1">
    <source>
        <dbReference type="EMBL" id="MBO0450774.1"/>
    </source>
</evidence>
<comment type="caution">
    <text evidence="1">The sequence shown here is derived from an EMBL/GenBank/DDBJ whole genome shotgun (WGS) entry which is preliminary data.</text>
</comment>
<sequence length="59" mass="6795">MWLFIDSENDSGLQSIKAIADSKRELLIEIAKYTLEKDVSTEYFQIGQIKNNEITEENA</sequence>
<keyword evidence="2" id="KW-1185">Reference proteome</keyword>
<dbReference type="EMBL" id="JAFLVR010000001">
    <property type="protein sequence ID" value="MBO0450774.1"/>
    <property type="molecule type" value="Genomic_DNA"/>
</dbReference>
<gene>
    <name evidence="1" type="ORF">JZO85_00740</name>
</gene>
<protein>
    <submittedName>
        <fullName evidence="1">Uncharacterized protein</fullName>
    </submittedName>
</protein>
<name>A0ABS3HBE1_9ENTE</name>
<dbReference type="Proteomes" id="UP000664495">
    <property type="component" value="Unassembled WGS sequence"/>
</dbReference>
<accession>A0ABS3HBE1</accession>
<dbReference type="RefSeq" id="WP_207106586.1">
    <property type="nucleotide sequence ID" value="NZ_JAFLVR010000001.1"/>
</dbReference>
<organism evidence="1 2">
    <name type="scientific">Candidatus Enterococcus murrayae</name>
    <dbReference type="NCBI Taxonomy" id="2815321"/>
    <lineage>
        <taxon>Bacteria</taxon>
        <taxon>Bacillati</taxon>
        <taxon>Bacillota</taxon>
        <taxon>Bacilli</taxon>
        <taxon>Lactobacillales</taxon>
        <taxon>Enterococcaceae</taxon>
        <taxon>Enterococcus</taxon>
    </lineage>
</organism>
<evidence type="ECO:0000313" key="2">
    <source>
        <dbReference type="Proteomes" id="UP000664495"/>
    </source>
</evidence>
<proteinExistence type="predicted"/>
<reference evidence="1 2" key="1">
    <citation type="submission" date="2021-03" db="EMBL/GenBank/DDBJ databases">
        <title>Enterococcal diversity collection.</title>
        <authorList>
            <person name="Gilmore M.S."/>
            <person name="Schwartzman J."/>
            <person name="Van Tyne D."/>
            <person name="Martin M."/>
            <person name="Earl A.M."/>
            <person name="Manson A.L."/>
            <person name="Straub T."/>
            <person name="Salamzade R."/>
            <person name="Saavedra J."/>
            <person name="Lebreton F."/>
            <person name="Prichula J."/>
            <person name="Schaufler K."/>
            <person name="Gaca A."/>
            <person name="Sgardioli B."/>
            <person name="Wagenaar J."/>
            <person name="Strong T."/>
        </authorList>
    </citation>
    <scope>NUCLEOTIDE SEQUENCE [LARGE SCALE GENOMIC DNA]</scope>
    <source>
        <strain evidence="1 2">MJM16</strain>
    </source>
</reference>